<feature type="domain" description="Agenet" evidence="2">
    <location>
        <begin position="267"/>
        <end position="323"/>
    </location>
</feature>
<dbReference type="InterPro" id="IPR014002">
    <property type="entry name" value="Agenet_dom_plant"/>
</dbReference>
<dbReference type="Proteomes" id="UP000827889">
    <property type="component" value="Chromosome 6"/>
</dbReference>
<sequence>MSSRRRRRRRPPGEEDEEAQQHQQQQQPPPNFEVGTLVEIASTDDGFRGSWYAATVIRGPSPRSSSASYVVEFQEIYEDEAGTRRVTEEVEESQIRPIPPNEPNVKRDFEVGDEVEARQNDGWWEGVVVERLRGGRFGVLFEEWRERVVSKVEDLRLNRKWVHGSWLPPSAAGVEDPQQKAQSQLEMKVAKKMKSNEFTRGTPVEVSSDEDGYRGAWFAAVVVEEVSKGKYLVEYENLRTEDNAEFLKEEADALHIRPCPPEIVVADHFNLFDEVDALYNDGWWVGVVSKVLSKSWYVVYFRDTKEELEFRHSNLRLHQEWIGGRWMIASFVQKTRA</sequence>
<accession>A0ABM3HJJ9</accession>
<dbReference type="Pfam" id="PF05641">
    <property type="entry name" value="Agenet"/>
    <property type="match status" value="3"/>
</dbReference>
<evidence type="ECO:0000313" key="3">
    <source>
        <dbReference type="Proteomes" id="UP000827889"/>
    </source>
</evidence>
<feature type="compositionally biased region" description="Basic residues" evidence="1">
    <location>
        <begin position="1"/>
        <end position="10"/>
    </location>
</feature>
<evidence type="ECO:0000256" key="1">
    <source>
        <dbReference type="SAM" id="MobiDB-lite"/>
    </source>
</evidence>
<dbReference type="PANTHER" id="PTHR31917">
    <property type="entry name" value="AGENET DOMAIN-CONTAINING PROTEIN-RELATED"/>
    <property type="match status" value="1"/>
</dbReference>
<reference evidence="4" key="1">
    <citation type="submission" date="2025-08" db="UniProtKB">
        <authorList>
            <consortium name="RefSeq"/>
        </authorList>
    </citation>
    <scope>IDENTIFICATION</scope>
    <source>
        <tissue evidence="4">Leaf</tissue>
    </source>
</reference>
<feature type="domain" description="Agenet" evidence="2">
    <location>
        <begin position="196"/>
        <end position="264"/>
    </location>
</feature>
<gene>
    <name evidence="4" type="primary">LOC125315565</name>
</gene>
<protein>
    <submittedName>
        <fullName evidence="4">Protein AGENET DOMAIN (AGD)-CONTAINING P1-like isoform X1</fullName>
    </submittedName>
</protein>
<dbReference type="RefSeq" id="XP_048136764.1">
    <property type="nucleotide sequence ID" value="XM_048280807.1"/>
</dbReference>
<organism evidence="3 4">
    <name type="scientific">Rhodamnia argentea</name>
    <dbReference type="NCBI Taxonomy" id="178133"/>
    <lineage>
        <taxon>Eukaryota</taxon>
        <taxon>Viridiplantae</taxon>
        <taxon>Streptophyta</taxon>
        <taxon>Embryophyta</taxon>
        <taxon>Tracheophyta</taxon>
        <taxon>Spermatophyta</taxon>
        <taxon>Magnoliopsida</taxon>
        <taxon>eudicotyledons</taxon>
        <taxon>Gunneridae</taxon>
        <taxon>Pentapetalae</taxon>
        <taxon>rosids</taxon>
        <taxon>malvids</taxon>
        <taxon>Myrtales</taxon>
        <taxon>Myrtaceae</taxon>
        <taxon>Myrtoideae</taxon>
        <taxon>Myrteae</taxon>
        <taxon>Australasian group</taxon>
        <taxon>Rhodamnia</taxon>
    </lineage>
</organism>
<dbReference type="SMART" id="SM00743">
    <property type="entry name" value="Agenet"/>
    <property type="match status" value="4"/>
</dbReference>
<proteinExistence type="predicted"/>
<dbReference type="CDD" id="cd20406">
    <property type="entry name" value="Tudor_Agenet_AtDUF_rpt2_4"/>
    <property type="match status" value="1"/>
</dbReference>
<dbReference type="InterPro" id="IPR008395">
    <property type="entry name" value="Agenet-like_dom"/>
</dbReference>
<dbReference type="Gene3D" id="2.30.30.140">
    <property type="match status" value="2"/>
</dbReference>
<dbReference type="CDD" id="cd20405">
    <property type="entry name" value="Tudor_Agenet_AtDUF_rpt1_3"/>
    <property type="match status" value="2"/>
</dbReference>
<evidence type="ECO:0000259" key="2">
    <source>
        <dbReference type="SMART" id="SM00743"/>
    </source>
</evidence>
<name>A0ABM3HJJ9_9MYRT</name>
<keyword evidence="3" id="KW-1185">Reference proteome</keyword>
<feature type="region of interest" description="Disordered" evidence="1">
    <location>
        <begin position="1"/>
        <end position="40"/>
    </location>
</feature>
<dbReference type="PANTHER" id="PTHR31917:SF80">
    <property type="entry name" value="AGENET DOMAIN-CONTAINING PROTEIN-RELATED"/>
    <property type="match status" value="1"/>
</dbReference>
<feature type="domain" description="Agenet" evidence="2">
    <location>
        <begin position="107"/>
        <end position="163"/>
    </location>
</feature>
<feature type="domain" description="Agenet" evidence="2">
    <location>
        <begin position="30"/>
        <end position="103"/>
    </location>
</feature>
<evidence type="ECO:0000313" key="4">
    <source>
        <dbReference type="RefSeq" id="XP_048136764.1"/>
    </source>
</evidence>
<dbReference type="GeneID" id="125315565"/>